<evidence type="ECO:0000256" key="2">
    <source>
        <dbReference type="SAM" id="MobiDB-lite"/>
    </source>
</evidence>
<accession>A0A2B7ZA68</accession>
<feature type="compositionally biased region" description="Polar residues" evidence="2">
    <location>
        <begin position="1"/>
        <end position="22"/>
    </location>
</feature>
<sequence length="501" mass="57094">MSFRTCRNNSNSTLDCITNPTRNPDDLTDSQSVQLNESDAVLSHGPSILGNDSSFPSETKKQLSSAKAQPSSPVSVDMPCLPRTPEQGPDHRRDILDQLFHKLIPKLDRVSEERFEARSQRYELKNKREELLDTGTELMQRLHEVFAEVDPCIAKPLVGLFERYQQEQDIYLALEDDYRELEDDLIVQEYQLEKVQSKLSKAFHRAKHPSEKGTSTDTDDFDDDSSSSEVSFGLIETKTYHPLKTQYLSLLGKHSLLSEELFNLRSRRQALLSEKAARGNFRPTLDDESETFLELFEVLEKELIGVLDSLKENSGRIYQECRDQGLSLAGDGDGSETKDLALEPAHELRNNSLLERKIKELSLFSEADSIQAHGPFNIVEYINKWLLHQLRLSGFEMLRFKLTTGFDIEEVDEQIFYNCWFNDETATQRMTPPMSWENFWPPKAPSSRSSKSESIPVEHLSPGSASSFNQDTEPQSCVHSSASRQQDTEMTAVPPHDTYTD</sequence>
<feature type="coiled-coil region" evidence="1">
    <location>
        <begin position="164"/>
        <end position="198"/>
    </location>
</feature>
<gene>
    <name evidence="3" type="ORF">GX50_06357</name>
</gene>
<dbReference type="AlphaFoldDB" id="A0A2B7ZA68"/>
<evidence type="ECO:0000256" key="1">
    <source>
        <dbReference type="SAM" id="Coils"/>
    </source>
</evidence>
<feature type="region of interest" description="Disordered" evidence="2">
    <location>
        <begin position="203"/>
        <end position="224"/>
    </location>
</feature>
<proteinExistence type="predicted"/>
<evidence type="ECO:0000313" key="4">
    <source>
        <dbReference type="Proteomes" id="UP000226031"/>
    </source>
</evidence>
<dbReference type="STRING" id="73230.A0A2B7ZA68"/>
<keyword evidence="1" id="KW-0175">Coiled coil</keyword>
<protein>
    <submittedName>
        <fullName evidence="3">Uncharacterized protein</fullName>
    </submittedName>
</protein>
<reference evidence="3 4" key="1">
    <citation type="submission" date="2017-10" db="EMBL/GenBank/DDBJ databases">
        <title>Comparative genomics in systemic dimorphic fungi from Ajellomycetaceae.</title>
        <authorList>
            <person name="Munoz J.F."/>
            <person name="Mcewen J.G."/>
            <person name="Clay O.K."/>
            <person name="Cuomo C.A."/>
        </authorList>
    </citation>
    <scope>NUCLEOTIDE SEQUENCE [LARGE SCALE GENOMIC DNA]</scope>
    <source>
        <strain evidence="3 4">UAMH4076</strain>
    </source>
</reference>
<organism evidence="3 4">
    <name type="scientific">[Emmonsia] crescens</name>
    <dbReference type="NCBI Taxonomy" id="73230"/>
    <lineage>
        <taxon>Eukaryota</taxon>
        <taxon>Fungi</taxon>
        <taxon>Dikarya</taxon>
        <taxon>Ascomycota</taxon>
        <taxon>Pezizomycotina</taxon>
        <taxon>Eurotiomycetes</taxon>
        <taxon>Eurotiomycetidae</taxon>
        <taxon>Onygenales</taxon>
        <taxon>Ajellomycetaceae</taxon>
        <taxon>Emergomyces</taxon>
    </lineage>
</organism>
<evidence type="ECO:0000313" key="3">
    <source>
        <dbReference type="EMBL" id="PGH30856.1"/>
    </source>
</evidence>
<dbReference type="VEuPathDB" id="FungiDB:EMCG_02799"/>
<feature type="region of interest" description="Disordered" evidence="2">
    <location>
        <begin position="43"/>
        <end position="91"/>
    </location>
</feature>
<comment type="caution">
    <text evidence="3">The sequence shown here is derived from an EMBL/GenBank/DDBJ whole genome shotgun (WGS) entry which is preliminary data.</text>
</comment>
<dbReference type="Proteomes" id="UP000226031">
    <property type="component" value="Unassembled WGS sequence"/>
</dbReference>
<name>A0A2B7ZA68_9EURO</name>
<keyword evidence="4" id="KW-1185">Reference proteome</keyword>
<feature type="compositionally biased region" description="Polar residues" evidence="2">
    <location>
        <begin position="50"/>
        <end position="74"/>
    </location>
</feature>
<feature type="compositionally biased region" description="Polar residues" evidence="2">
    <location>
        <begin position="463"/>
        <end position="489"/>
    </location>
</feature>
<feature type="compositionally biased region" description="Low complexity" evidence="2">
    <location>
        <begin position="445"/>
        <end position="455"/>
    </location>
</feature>
<feature type="region of interest" description="Disordered" evidence="2">
    <location>
        <begin position="1"/>
        <end position="29"/>
    </location>
</feature>
<dbReference type="EMBL" id="PDND01000152">
    <property type="protein sequence ID" value="PGH30856.1"/>
    <property type="molecule type" value="Genomic_DNA"/>
</dbReference>
<feature type="region of interest" description="Disordered" evidence="2">
    <location>
        <begin position="441"/>
        <end position="501"/>
    </location>
</feature>